<dbReference type="EnsemblPlants" id="KQL27110">
    <property type="protein sequence ID" value="KQL27110"/>
    <property type="gene ID" value="SETIT_033591mg"/>
</dbReference>
<dbReference type="Gramene" id="KQL27110">
    <property type="protein sequence ID" value="KQL27110"/>
    <property type="gene ID" value="SETIT_033591mg"/>
</dbReference>
<reference evidence="2" key="2">
    <citation type="submission" date="2018-08" db="UniProtKB">
        <authorList>
            <consortium name="EnsemblPlants"/>
        </authorList>
    </citation>
    <scope>IDENTIFICATION</scope>
    <source>
        <strain evidence="2">Yugu1</strain>
    </source>
</reference>
<accession>K4A3Y8</accession>
<dbReference type="HOGENOM" id="CLU_3208531_0_0_1"/>
<evidence type="ECO:0000256" key="1">
    <source>
        <dbReference type="SAM" id="MobiDB-lite"/>
    </source>
</evidence>
<evidence type="ECO:0000313" key="2">
    <source>
        <dbReference type="EnsemblPlants" id="KQL27110"/>
    </source>
</evidence>
<reference evidence="3" key="1">
    <citation type="journal article" date="2012" name="Nat. Biotechnol.">
        <title>Reference genome sequence of the model plant Setaria.</title>
        <authorList>
            <person name="Bennetzen J.L."/>
            <person name="Schmutz J."/>
            <person name="Wang H."/>
            <person name="Percifield R."/>
            <person name="Hawkins J."/>
            <person name="Pontaroli A.C."/>
            <person name="Estep M."/>
            <person name="Feng L."/>
            <person name="Vaughn J.N."/>
            <person name="Grimwood J."/>
            <person name="Jenkins J."/>
            <person name="Barry K."/>
            <person name="Lindquist E."/>
            <person name="Hellsten U."/>
            <person name="Deshpande S."/>
            <person name="Wang X."/>
            <person name="Wu X."/>
            <person name="Mitros T."/>
            <person name="Triplett J."/>
            <person name="Yang X."/>
            <person name="Ye C.Y."/>
            <person name="Mauro-Herrera M."/>
            <person name="Wang L."/>
            <person name="Li P."/>
            <person name="Sharma M."/>
            <person name="Sharma R."/>
            <person name="Ronald P.C."/>
            <person name="Panaud O."/>
            <person name="Kellogg E.A."/>
            <person name="Brutnell T.P."/>
            <person name="Doust A.N."/>
            <person name="Tuskan G.A."/>
            <person name="Rokhsar D."/>
            <person name="Devos K.M."/>
        </authorList>
    </citation>
    <scope>NUCLEOTIDE SEQUENCE [LARGE SCALE GENOMIC DNA]</scope>
    <source>
        <strain evidence="3">cv. Yugu1</strain>
    </source>
</reference>
<protein>
    <submittedName>
        <fullName evidence="2">Uncharacterized protein</fullName>
    </submittedName>
</protein>
<dbReference type="Proteomes" id="UP000004995">
    <property type="component" value="Unassembled WGS sequence"/>
</dbReference>
<dbReference type="EMBL" id="AGNK02001364">
    <property type="status" value="NOT_ANNOTATED_CDS"/>
    <property type="molecule type" value="Genomic_DNA"/>
</dbReference>
<dbReference type="InParanoid" id="K4A3Y8"/>
<feature type="region of interest" description="Disordered" evidence="1">
    <location>
        <begin position="1"/>
        <end position="29"/>
    </location>
</feature>
<name>K4A3Y8_SETIT</name>
<dbReference type="AlphaFoldDB" id="K4A3Y8"/>
<evidence type="ECO:0000313" key="3">
    <source>
        <dbReference type="Proteomes" id="UP000004995"/>
    </source>
</evidence>
<keyword evidence="3" id="KW-1185">Reference proteome</keyword>
<proteinExistence type="predicted"/>
<organism evidence="2 3">
    <name type="scientific">Setaria italica</name>
    <name type="common">Foxtail millet</name>
    <name type="synonym">Panicum italicum</name>
    <dbReference type="NCBI Taxonomy" id="4555"/>
    <lineage>
        <taxon>Eukaryota</taxon>
        <taxon>Viridiplantae</taxon>
        <taxon>Streptophyta</taxon>
        <taxon>Embryophyta</taxon>
        <taxon>Tracheophyta</taxon>
        <taxon>Spermatophyta</taxon>
        <taxon>Magnoliopsida</taxon>
        <taxon>Liliopsida</taxon>
        <taxon>Poales</taxon>
        <taxon>Poaceae</taxon>
        <taxon>PACMAD clade</taxon>
        <taxon>Panicoideae</taxon>
        <taxon>Panicodae</taxon>
        <taxon>Paniceae</taxon>
        <taxon>Cenchrinae</taxon>
        <taxon>Setaria</taxon>
    </lineage>
</organism>
<sequence>MLVFASLSAADHSACSPSPARRGRRSIPPHASIVKLGLDTSLRRC</sequence>